<keyword evidence="4" id="KW-1185">Reference proteome</keyword>
<evidence type="ECO:0000256" key="1">
    <source>
        <dbReference type="SAM" id="MobiDB-lite"/>
    </source>
</evidence>
<dbReference type="OMA" id="KHHRETE"/>
<dbReference type="PANTHER" id="PTHR33429">
    <property type="entry name" value="OS02G0708000 PROTEIN-RELATED"/>
    <property type="match status" value="1"/>
</dbReference>
<reference evidence="3" key="1">
    <citation type="submission" date="2021-01" db="UniProtKB">
        <authorList>
            <consortium name="EnsemblPlants"/>
        </authorList>
    </citation>
    <scope>IDENTIFICATION</scope>
</reference>
<keyword evidence="2" id="KW-0472">Membrane</keyword>
<dbReference type="PANTHER" id="PTHR33429:SF7">
    <property type="entry name" value="OS02G0708000 PROTEIN"/>
    <property type="match status" value="1"/>
</dbReference>
<proteinExistence type="predicted"/>
<evidence type="ECO:0000313" key="3">
    <source>
        <dbReference type="EnsemblPlants" id="Kaladp0050s0132.1.v1.1.CDS.1"/>
    </source>
</evidence>
<keyword evidence="2" id="KW-1133">Transmembrane helix</keyword>
<keyword evidence="2" id="KW-0812">Transmembrane</keyword>
<evidence type="ECO:0000256" key="2">
    <source>
        <dbReference type="SAM" id="Phobius"/>
    </source>
</evidence>
<dbReference type="Proteomes" id="UP000594263">
    <property type="component" value="Unplaced"/>
</dbReference>
<feature type="compositionally biased region" description="Pro residues" evidence="1">
    <location>
        <begin position="85"/>
        <end position="94"/>
    </location>
</feature>
<feature type="compositionally biased region" description="Basic and acidic residues" evidence="1">
    <location>
        <begin position="124"/>
        <end position="152"/>
    </location>
</feature>
<dbReference type="AlphaFoldDB" id="A0A7N0U1F3"/>
<feature type="region of interest" description="Disordered" evidence="1">
    <location>
        <begin position="63"/>
        <end position="191"/>
    </location>
</feature>
<sequence>MSDPLPQAQQQPVLVYPNSVNVQPQSQDLSHSKGSFGASFIVLAVIIVVSAAACFLSRLCNKRGQKHKEPKQEKSHKQKKGQGGPPYPIHPTFPPQQSRRKEMDMEFGFGPGGGGPGRQQHQPKANDIEFGFDKKSGRPKGGDIEMGFDKRFPSGKGPQHADMMRGVKPYPNGVMKGETNPHFNGGHWGGQ</sequence>
<evidence type="ECO:0000313" key="4">
    <source>
        <dbReference type="Proteomes" id="UP000594263"/>
    </source>
</evidence>
<name>A0A7N0U1F3_KALFE</name>
<dbReference type="Gramene" id="Kaladp0050s0132.1.v1.1">
    <property type="protein sequence ID" value="Kaladp0050s0132.1.v1.1.CDS.1"/>
    <property type="gene ID" value="Kaladp0050s0132.v1.1"/>
</dbReference>
<dbReference type="EnsemblPlants" id="Kaladp0050s0132.1.v1.1">
    <property type="protein sequence ID" value="Kaladp0050s0132.1.v1.1.CDS.1"/>
    <property type="gene ID" value="Kaladp0050s0132.v1.1"/>
</dbReference>
<feature type="transmembrane region" description="Helical" evidence="2">
    <location>
        <begin position="36"/>
        <end position="56"/>
    </location>
</feature>
<protein>
    <submittedName>
        <fullName evidence="3">Uncharacterized protein</fullName>
    </submittedName>
</protein>
<accession>A0A7N0U1F3</accession>
<organism evidence="3 4">
    <name type="scientific">Kalanchoe fedtschenkoi</name>
    <name type="common">Lavender scallops</name>
    <name type="synonym">South American air plant</name>
    <dbReference type="NCBI Taxonomy" id="63787"/>
    <lineage>
        <taxon>Eukaryota</taxon>
        <taxon>Viridiplantae</taxon>
        <taxon>Streptophyta</taxon>
        <taxon>Embryophyta</taxon>
        <taxon>Tracheophyta</taxon>
        <taxon>Spermatophyta</taxon>
        <taxon>Magnoliopsida</taxon>
        <taxon>eudicotyledons</taxon>
        <taxon>Gunneridae</taxon>
        <taxon>Pentapetalae</taxon>
        <taxon>Saxifragales</taxon>
        <taxon>Crassulaceae</taxon>
        <taxon>Kalanchoe</taxon>
    </lineage>
</organism>